<comment type="caution">
    <text evidence="10">The sequence shown here is derived from an EMBL/GenBank/DDBJ whole genome shotgun (WGS) entry which is preliminary data.</text>
</comment>
<keyword evidence="11" id="KW-1185">Reference proteome</keyword>
<gene>
    <name evidence="10" type="ORF">SCOCK_510027</name>
</gene>
<dbReference type="GO" id="GO:0005886">
    <property type="term" value="C:plasma membrane"/>
    <property type="evidence" value="ECO:0007669"/>
    <property type="project" value="UniProtKB-SubCell"/>
</dbReference>
<keyword evidence="6 8" id="KW-0472">Membrane</keyword>
<evidence type="ECO:0000259" key="9">
    <source>
        <dbReference type="Pfam" id="PF11203"/>
    </source>
</evidence>
<evidence type="ECO:0000256" key="5">
    <source>
        <dbReference type="ARBA" id="ARBA00022989"/>
    </source>
</evidence>
<name>A0A9W4EAF6_9ACTN</name>
<dbReference type="InterPro" id="IPR021368">
    <property type="entry name" value="T7SS_EccE"/>
</dbReference>
<dbReference type="AlphaFoldDB" id="A0A9W4EAF6"/>
<evidence type="ECO:0000313" key="11">
    <source>
        <dbReference type="Proteomes" id="UP001152519"/>
    </source>
</evidence>
<accession>A0A9W4EAF6</accession>
<feature type="domain" description="Type VII secretion system protein EccE" evidence="9">
    <location>
        <begin position="230"/>
        <end position="337"/>
    </location>
</feature>
<reference evidence="10" key="1">
    <citation type="submission" date="2021-05" db="EMBL/GenBank/DDBJ databases">
        <authorList>
            <person name="Arsene-Ploetze F."/>
        </authorList>
    </citation>
    <scope>NUCLEOTIDE SEQUENCE</scope>
    <source>
        <strain evidence="10">DSM 42138</strain>
    </source>
</reference>
<sequence length="433" mass="45732">MTTASTPHRDRRHGPAPAALHLSSRPGRIGVLRLHQLAMLEVAAALVAIGAATSRAVMVPCAAVAVVLVAAAVLRRRGRPLPEWLTSVMAMRRRQREAAREAARETGTPGGAAIAAGSGLIDPALAPITECDPALRTYTFTGRRRERSVGMVGDGTFLTAVLLVQSRDEPLRTARPMPLGLLYDALEVDDISLASVQVVQHVQPAPAPHLPAQAVAAVSYGPLQAQYGTPAIRVTWVALKLDPELCPEAVLARGGGLGGAQRAVLRAADHLASRLAGAGFEASVLDEEELTAALATSAGVNPLATALAGRIGTGQRRTLERSRAWRCDDRWHTTYWVGRWPQGGGALPTARTVTALTAVPAMAGSFALTLSRGTGQTPALSAYVRITARDDRQLTAARRELERVARRHKVGLVRLDREQLPGVLATLPLGGTS</sequence>
<keyword evidence="3" id="KW-1003">Cell membrane</keyword>
<evidence type="ECO:0000256" key="3">
    <source>
        <dbReference type="ARBA" id="ARBA00022475"/>
    </source>
</evidence>
<keyword evidence="4 8" id="KW-0812">Transmembrane</keyword>
<evidence type="ECO:0000256" key="8">
    <source>
        <dbReference type="SAM" id="Phobius"/>
    </source>
</evidence>
<proteinExistence type="inferred from homology"/>
<dbReference type="InterPro" id="IPR050051">
    <property type="entry name" value="EccE_dom"/>
</dbReference>
<evidence type="ECO:0000256" key="7">
    <source>
        <dbReference type="SAM" id="MobiDB-lite"/>
    </source>
</evidence>
<evidence type="ECO:0000256" key="6">
    <source>
        <dbReference type="ARBA" id="ARBA00023136"/>
    </source>
</evidence>
<comment type="subcellular location">
    <subcellularLocation>
        <location evidence="1">Cell membrane</location>
    </subcellularLocation>
</comment>
<feature type="transmembrane region" description="Helical" evidence="8">
    <location>
        <begin position="57"/>
        <end position="74"/>
    </location>
</feature>
<organism evidence="10 11">
    <name type="scientific">Actinacidiphila cocklensis</name>
    <dbReference type="NCBI Taxonomy" id="887465"/>
    <lineage>
        <taxon>Bacteria</taxon>
        <taxon>Bacillati</taxon>
        <taxon>Actinomycetota</taxon>
        <taxon>Actinomycetes</taxon>
        <taxon>Kitasatosporales</taxon>
        <taxon>Streptomycetaceae</taxon>
        <taxon>Actinacidiphila</taxon>
    </lineage>
</organism>
<evidence type="ECO:0000313" key="10">
    <source>
        <dbReference type="EMBL" id="CAG6397290.1"/>
    </source>
</evidence>
<dbReference type="NCBIfam" id="TIGR03923">
    <property type="entry name" value="T7SS_EccE"/>
    <property type="match status" value="1"/>
</dbReference>
<comment type="similarity">
    <text evidence="2">Belongs to the EccE family.</text>
</comment>
<keyword evidence="5 8" id="KW-1133">Transmembrane helix</keyword>
<dbReference type="Pfam" id="PF11203">
    <property type="entry name" value="EccE"/>
    <property type="match status" value="1"/>
</dbReference>
<protein>
    <submittedName>
        <fullName evidence="10">Type VII secretion protein EccE</fullName>
    </submittedName>
</protein>
<evidence type="ECO:0000256" key="2">
    <source>
        <dbReference type="ARBA" id="ARBA00007759"/>
    </source>
</evidence>
<dbReference type="EMBL" id="CAJSLV010000083">
    <property type="protein sequence ID" value="CAG6397290.1"/>
    <property type="molecule type" value="Genomic_DNA"/>
</dbReference>
<evidence type="ECO:0000256" key="1">
    <source>
        <dbReference type="ARBA" id="ARBA00004236"/>
    </source>
</evidence>
<feature type="region of interest" description="Disordered" evidence="7">
    <location>
        <begin position="1"/>
        <end position="20"/>
    </location>
</feature>
<dbReference type="Proteomes" id="UP001152519">
    <property type="component" value="Unassembled WGS sequence"/>
</dbReference>
<evidence type="ECO:0000256" key="4">
    <source>
        <dbReference type="ARBA" id="ARBA00022692"/>
    </source>
</evidence>